<accession>A0A7X1NIY8</accession>
<protein>
    <submittedName>
        <fullName evidence="2">Phasin family protein</fullName>
    </submittedName>
</protein>
<evidence type="ECO:0000259" key="1">
    <source>
        <dbReference type="Pfam" id="PF09361"/>
    </source>
</evidence>
<reference evidence="2 3" key="1">
    <citation type="submission" date="2019-10" db="EMBL/GenBank/DDBJ databases">
        <title>Paraburkholderia sp. isolated from nodules of Mimosa pudica from Brazilian Atlantic Forest soils.</title>
        <authorList>
            <person name="Paulitsch F."/>
            <person name="Hungria M."/>
            <person name="Dall'Agnol R."/>
        </authorList>
    </citation>
    <scope>NUCLEOTIDE SEQUENCE [LARGE SCALE GENOMIC DNA]</scope>
    <source>
        <strain evidence="2 3">CNPSo 3157</strain>
    </source>
</reference>
<dbReference type="Proteomes" id="UP000484381">
    <property type="component" value="Unassembled WGS sequence"/>
</dbReference>
<gene>
    <name evidence="2" type="ORF">GCT13_39855</name>
</gene>
<keyword evidence="3" id="KW-1185">Reference proteome</keyword>
<sequence>MLTPEQVAATRKANLDLLFELSNKAVEGVGKLAALNLQTTRLTFADTLDLAQKLLSVKEPHDWLSLQNSFAAPMAEKVQTYSRQAFDIVSATQAEFARIAKSQCEAYGRQVQTVVEDVAPAGSEAAMNALNSAISAANTLFETLQNSGQQAVEVTRSNLDMAAAASKSARRAIDPALQAAKR</sequence>
<dbReference type="EMBL" id="WHNP01000079">
    <property type="protein sequence ID" value="MPW22795.1"/>
    <property type="molecule type" value="Genomic_DNA"/>
</dbReference>
<feature type="domain" description="Phasin" evidence="1">
    <location>
        <begin position="5"/>
        <end position="103"/>
    </location>
</feature>
<dbReference type="InterPro" id="IPR018968">
    <property type="entry name" value="Phasin"/>
</dbReference>
<dbReference type="InterPro" id="IPR010127">
    <property type="entry name" value="Phasin_subfam-1"/>
</dbReference>
<comment type="caution">
    <text evidence="2">The sequence shown here is derived from an EMBL/GenBank/DDBJ whole genome shotgun (WGS) entry which is preliminary data.</text>
</comment>
<name>A0A7X1NIY8_9BURK</name>
<dbReference type="NCBIfam" id="TIGR01841">
    <property type="entry name" value="phasin"/>
    <property type="match status" value="1"/>
</dbReference>
<evidence type="ECO:0000313" key="2">
    <source>
        <dbReference type="EMBL" id="MPW22795.1"/>
    </source>
</evidence>
<dbReference type="Pfam" id="PF09361">
    <property type="entry name" value="Phasin_2"/>
    <property type="match status" value="1"/>
</dbReference>
<organism evidence="2 3">
    <name type="scientific">Paraburkholderia franconis</name>
    <dbReference type="NCBI Taxonomy" id="2654983"/>
    <lineage>
        <taxon>Bacteria</taxon>
        <taxon>Pseudomonadati</taxon>
        <taxon>Pseudomonadota</taxon>
        <taxon>Betaproteobacteria</taxon>
        <taxon>Burkholderiales</taxon>
        <taxon>Burkholderiaceae</taxon>
        <taxon>Paraburkholderia</taxon>
    </lineage>
</organism>
<dbReference type="AlphaFoldDB" id="A0A7X1NIY8"/>
<evidence type="ECO:0000313" key="3">
    <source>
        <dbReference type="Proteomes" id="UP000484381"/>
    </source>
</evidence>
<proteinExistence type="predicted"/>
<dbReference type="RefSeq" id="WP_152767405.1">
    <property type="nucleotide sequence ID" value="NZ_WHNP01000079.1"/>
</dbReference>